<evidence type="ECO:0000259" key="4">
    <source>
        <dbReference type="SMART" id="SM00857"/>
    </source>
</evidence>
<name>A0A840YAR6_9PROT</name>
<comment type="caution">
    <text evidence="5">The sequence shown here is derived from an EMBL/GenBank/DDBJ whole genome shotgun (WGS) entry which is preliminary data.</text>
</comment>
<dbReference type="EMBL" id="JACIJD010000023">
    <property type="protein sequence ID" value="MBB5695799.1"/>
    <property type="molecule type" value="Genomic_DNA"/>
</dbReference>
<dbReference type="InterPro" id="IPR006119">
    <property type="entry name" value="Resolv_N"/>
</dbReference>
<organism evidence="5 6">
    <name type="scientific">Muricoccus pecuniae</name>
    <dbReference type="NCBI Taxonomy" id="693023"/>
    <lineage>
        <taxon>Bacteria</taxon>
        <taxon>Pseudomonadati</taxon>
        <taxon>Pseudomonadota</taxon>
        <taxon>Alphaproteobacteria</taxon>
        <taxon>Acetobacterales</taxon>
        <taxon>Roseomonadaceae</taxon>
        <taxon>Muricoccus</taxon>
    </lineage>
</organism>
<dbReference type="Gene3D" id="3.40.50.1390">
    <property type="entry name" value="Resolvase, N-terminal catalytic domain"/>
    <property type="match status" value="1"/>
</dbReference>
<proteinExistence type="predicted"/>
<dbReference type="InterPro" id="IPR050639">
    <property type="entry name" value="SSR_resolvase"/>
</dbReference>
<dbReference type="PANTHER" id="PTHR30461">
    <property type="entry name" value="DNA-INVERTASE FROM LAMBDOID PROPHAGE"/>
    <property type="match status" value="1"/>
</dbReference>
<dbReference type="Gene3D" id="3.30.950.30">
    <property type="entry name" value="Schlafen, AAA domain"/>
    <property type="match status" value="1"/>
</dbReference>
<dbReference type="InterPro" id="IPR038461">
    <property type="entry name" value="Schlafen_AlbA_2_dom_sf"/>
</dbReference>
<keyword evidence="2" id="KW-0233">DNA recombination</keyword>
<protein>
    <submittedName>
        <fullName evidence="5">DNA invertase Pin-like site-specific DNA recombinase</fullName>
    </submittedName>
</protein>
<feature type="compositionally biased region" description="Basic residues" evidence="3">
    <location>
        <begin position="163"/>
        <end position="172"/>
    </location>
</feature>
<sequence>MTASAGSRFVAYYRVSTDKQGRSGLGLEAHREAVARHATGCGGSVVAAFEEVESGRKGDRPQLAIAMAECRLRRSTLLIAKLDRLARDAHFLLGLEKAGVEFLAADMPYANRLTIGVMALVAEEEARATSARTKAALAAAKARGAGSATRGSGRGTALPRPTHAQRGRRRHGGERQRCCPTSRQHGGQVPPPSSNSRMRSPLAGCAHPGAGRHGGPGKCDACWTAQVADDTGKDMSEANANRRLSDLLVEPREDLDVEVKGWLDLENSGEHKATLAKALLALANHGGGFVLLGLTETDTGIVPAPNRPPTLDAYSQDAVNGIVQSFAEPPFHCTVQHVAGPSDVLHPIIRVPGGHRVPIRAKRTGPGNAIVQMHAVYIRRPGPKSEVPQSGQEWDDLLGRCLAARRDELLANIRDLLSGAVARPVAAPAEDARLTTWVDTCLARWHALVDGLTANDPRRCPRGHHWFAYEIRGDVRHLPAPEFLETLRRSTVRHTGWSPWWVPTRPGIAPYMKDGVVECWLGRDADRGTDAAHADFWRVSPEGLAFLLRGYDEDGPNAEERGFTPGKVFDITLPVWRVGEALLNAERLASNLGAGEAVLAFRARYEGLSGRELSVLARDRLLFDGRTSHEDSVTLDTIVPVSSVSPNLVEVVHPMLEPLYALFDFFQLPSGLVQGELTKLRSNRY</sequence>
<dbReference type="GO" id="GO:0000150">
    <property type="term" value="F:DNA strand exchange activity"/>
    <property type="evidence" value="ECO:0007669"/>
    <property type="project" value="InterPro"/>
</dbReference>
<dbReference type="SUPFAM" id="SSF53041">
    <property type="entry name" value="Resolvase-like"/>
    <property type="match status" value="1"/>
</dbReference>
<dbReference type="SMART" id="SM00857">
    <property type="entry name" value="Resolvase"/>
    <property type="match status" value="1"/>
</dbReference>
<feature type="compositionally biased region" description="Low complexity" evidence="3">
    <location>
        <begin position="194"/>
        <end position="209"/>
    </location>
</feature>
<dbReference type="RefSeq" id="WP_221300144.1">
    <property type="nucleotide sequence ID" value="NZ_JACIJD010000023.1"/>
</dbReference>
<evidence type="ECO:0000313" key="5">
    <source>
        <dbReference type="EMBL" id="MBB5695799.1"/>
    </source>
</evidence>
<gene>
    <name evidence="5" type="ORF">FHS87_003866</name>
</gene>
<dbReference type="Pfam" id="PF00239">
    <property type="entry name" value="Resolvase"/>
    <property type="match status" value="1"/>
</dbReference>
<evidence type="ECO:0000256" key="1">
    <source>
        <dbReference type="ARBA" id="ARBA00023125"/>
    </source>
</evidence>
<feature type="domain" description="Resolvase/invertase-type recombinase catalytic" evidence="4">
    <location>
        <begin position="9"/>
        <end position="146"/>
    </location>
</feature>
<dbReference type="Proteomes" id="UP000580654">
    <property type="component" value="Unassembled WGS sequence"/>
</dbReference>
<dbReference type="GO" id="GO:0003677">
    <property type="term" value="F:DNA binding"/>
    <property type="evidence" value="ECO:0007669"/>
    <property type="project" value="UniProtKB-KW"/>
</dbReference>
<dbReference type="AlphaFoldDB" id="A0A840YAR6"/>
<evidence type="ECO:0000256" key="2">
    <source>
        <dbReference type="ARBA" id="ARBA00023172"/>
    </source>
</evidence>
<dbReference type="CDD" id="cd00338">
    <property type="entry name" value="Ser_Recombinase"/>
    <property type="match status" value="1"/>
</dbReference>
<reference evidence="5 6" key="1">
    <citation type="submission" date="2020-08" db="EMBL/GenBank/DDBJ databases">
        <title>Genomic Encyclopedia of Type Strains, Phase IV (KMG-IV): sequencing the most valuable type-strain genomes for metagenomic binning, comparative biology and taxonomic classification.</title>
        <authorList>
            <person name="Goeker M."/>
        </authorList>
    </citation>
    <scope>NUCLEOTIDE SEQUENCE [LARGE SCALE GENOMIC DNA]</scope>
    <source>
        <strain evidence="5 6">DSM 25622</strain>
    </source>
</reference>
<keyword evidence="1" id="KW-0238">DNA-binding</keyword>
<dbReference type="PANTHER" id="PTHR30461:SF2">
    <property type="entry name" value="SERINE RECOMBINASE PINE-RELATED"/>
    <property type="match status" value="1"/>
</dbReference>
<feature type="region of interest" description="Disordered" evidence="3">
    <location>
        <begin position="142"/>
        <end position="211"/>
    </location>
</feature>
<accession>A0A840YAR6</accession>
<feature type="compositionally biased region" description="Low complexity" evidence="3">
    <location>
        <begin position="142"/>
        <end position="157"/>
    </location>
</feature>
<evidence type="ECO:0000256" key="3">
    <source>
        <dbReference type="SAM" id="MobiDB-lite"/>
    </source>
</evidence>
<evidence type="ECO:0000313" key="6">
    <source>
        <dbReference type="Proteomes" id="UP000580654"/>
    </source>
</evidence>
<keyword evidence="6" id="KW-1185">Reference proteome</keyword>
<dbReference type="InterPro" id="IPR036162">
    <property type="entry name" value="Resolvase-like_N_sf"/>
</dbReference>